<proteinExistence type="predicted"/>
<accession>A0ABQ0AG91</accession>
<comment type="caution">
    <text evidence="1">The sequence shown here is derived from an EMBL/GenBank/DDBJ whole genome shotgun (WGS) entry which is preliminary data.</text>
</comment>
<sequence>MKQKMAMLKQMAAVTEAQYLKEHAKIKPILDQEARLRGQLTKLEAQVREARSEADSDMPMKALGADLLWEGWHLNTRRNLNMQLAQVTARKLMAMDRLRQTFGRKTAVGDMAKTEKRRLKTARAKSLEAQLLGL</sequence>
<dbReference type="EMBL" id="BAABWU010000001">
    <property type="protein sequence ID" value="GAA6194879.1"/>
    <property type="molecule type" value="Genomic_DNA"/>
</dbReference>
<name>A0ABQ0AG91_9RHOB</name>
<gene>
    <name evidence="1" type="ORF">NBRC116598_03230</name>
</gene>
<dbReference type="RefSeq" id="WP_295449239.1">
    <property type="nucleotide sequence ID" value="NZ_BAABWU010000001.1"/>
</dbReference>
<organism evidence="1 2">
    <name type="scientific">Pseudophaeobacter arcticus</name>
    <dbReference type="NCBI Taxonomy" id="385492"/>
    <lineage>
        <taxon>Bacteria</taxon>
        <taxon>Pseudomonadati</taxon>
        <taxon>Pseudomonadota</taxon>
        <taxon>Alphaproteobacteria</taxon>
        <taxon>Rhodobacterales</taxon>
        <taxon>Paracoccaceae</taxon>
        <taxon>Pseudophaeobacter</taxon>
    </lineage>
</organism>
<evidence type="ECO:0000313" key="1">
    <source>
        <dbReference type="EMBL" id="GAA6194879.1"/>
    </source>
</evidence>
<protein>
    <submittedName>
        <fullName evidence="1">Uncharacterized protein</fullName>
    </submittedName>
</protein>
<evidence type="ECO:0000313" key="2">
    <source>
        <dbReference type="Proteomes" id="UP001441944"/>
    </source>
</evidence>
<reference evidence="1 2" key="1">
    <citation type="submission" date="2024-04" db="EMBL/GenBank/DDBJ databases">
        <title>Draft genome sequence of Pseudophaeobacter arcticus NBRC 116598.</title>
        <authorList>
            <person name="Miyakawa T."/>
            <person name="Kusuya Y."/>
            <person name="Miura T."/>
        </authorList>
    </citation>
    <scope>NUCLEOTIDE SEQUENCE [LARGE SCALE GENOMIC DNA]</scope>
    <source>
        <strain evidence="1 2">SU-CL00105</strain>
    </source>
</reference>
<keyword evidence="2" id="KW-1185">Reference proteome</keyword>
<dbReference type="Proteomes" id="UP001441944">
    <property type="component" value="Unassembled WGS sequence"/>
</dbReference>